<dbReference type="CDD" id="cd03506">
    <property type="entry name" value="Delta6-FADS-like"/>
    <property type="match status" value="1"/>
</dbReference>
<sequence length="1301" mass="149059">MTLEKEKILQPREVEDLIANGHAIVVYGDCVLKLDSWMKYHPGGDKAIHHLIGRDATDEMNSYHCDETISIFKRYKIGKLDSPWINMLPPIQGGKYRFLNGEISEKKLCGQTEVTIRSKIPQNVVLLQGMDEYYPVENKNSNPIRDPRVVINNYDNNLVKNDLNELPPLDYKTQRLLSVKYNEMHQKIINDGLYDCPYIEYFKQFCINLTLGLYSLIFFKTGHYFISAALLGFFWQQLVFIAHDAGHIGITHNFQIDNIIGTIIADWIGGLSLGWWKRSHNVHHLITNDPIHDPDIQHLPFFCVSSRLFGNIFSTYYEKYLWFDKFAQFLLPYQHYLYYPILCFGRFNLYRLSWEYVLKGQGPRHGKAAWFRYFELMGLSFFIYWFFYLMVGSLPTKWDRFQYIMVSHIATMIVHVQITLSHFAMSTSDLGQSESFVSRQLRTTMDVSCPEWLDFFHGGLHYQAIHHLFPRLPRHNFRKAQHYVLEFCKETGLKYSIYGFTDGNGIVINKLHDIAKQVIIMKEALVAEKIEQRLTNEGVISKSNKHMIMNDIFENLRTFIGNQMKLKHPNFVTVIEPLEDHKSRVLFVTENVINDVENINKEELDEIMIAQGLLQVCTGLKFLHESVNSVHLNLNPSSILITDNYDWKISGLTFMEKIVSGAIEKYIDPIDNRLPTFLSIDFRFSSPNLMLKHRVDYIDDLFSLCCMVYYLYTSGNLLIKCEKCSSISDYERGVAKMNQLLQSANSTNNHASFQKIPKSFYHRLIEVLQNTQESNTDVIQLHKSYNIDDLMESEIFNNPLIKVLNTLDGYTTFSTHERINYLKGLKNEIEKFPKTLIINKFIPILIGSVDIAQFKKKEKPPTEIEELIVEVCDNLLIISKSLSQLTFTDKVFPYILSILKKTPFDGFKILLLKNLSVIQSGLNANSSSNSNNEMFQKFSLDLFEKCIGDTNSMVVQELTLTYIKTIMQFQQYSTITNNILPKLCTLYSTTTSLKVKSLSVNAFITMVSDLDTKVLDDHIIVETLLPLIYNTSPAIFSNTKFTQSIIRLYNSIFKKLSGSSTKKFNVKGTDVDLYDVIMELGFNIWKLAKYMFNKQDLNNVYQLWSQIEQFMKKELDSKASNSIPESSPAFESTNFNSNIAAAAISPAAKEQKPVQGPNMTVAATNDYTTPKPGTSTNTFSTMATMKPKKMVLGNQNPKIASTPRLVFGQTNQTINSVASNTIDWTTAESGVMKPTTQNGKKNTTSTSFNVMPAMAPTRSSVNVHVNGAQPPAGDNNTIDDEWGAFEIGSTTKKNEWDDLLT</sequence>
<comment type="catalytic activity">
    <reaction evidence="17">
        <text>an N-acylsphing-4-enine + 2 Fe(II)-[cytochrome b5] + O2 + 2 H(+) = a (4E,8E)-4-sphinga-4,8-dienine ceramide + 2 Fe(III)-[cytochrome b5] + 2 H2O</text>
        <dbReference type="Rhea" id="RHEA:46280"/>
        <dbReference type="Rhea" id="RHEA-COMP:10438"/>
        <dbReference type="Rhea" id="RHEA-COMP:10439"/>
        <dbReference type="ChEBI" id="CHEBI:15377"/>
        <dbReference type="ChEBI" id="CHEBI:15378"/>
        <dbReference type="ChEBI" id="CHEBI:15379"/>
        <dbReference type="ChEBI" id="CHEBI:29033"/>
        <dbReference type="ChEBI" id="CHEBI:29034"/>
        <dbReference type="ChEBI" id="CHEBI:52639"/>
        <dbReference type="ChEBI" id="CHEBI:85953"/>
        <dbReference type="EC" id="1.14.19.18"/>
    </reaction>
</comment>
<dbReference type="SUPFAM" id="SSF56112">
    <property type="entry name" value="Protein kinase-like (PK-like)"/>
    <property type="match status" value="1"/>
</dbReference>
<dbReference type="GO" id="GO:0016717">
    <property type="term" value="F:oxidoreductase activity, acting on paired donors, with oxidation of a pair of donors resulting in the reduction of molecular oxygen to two molecules of water"/>
    <property type="evidence" value="ECO:0007669"/>
    <property type="project" value="TreeGrafter"/>
</dbReference>
<dbReference type="SUPFAM" id="SSF48371">
    <property type="entry name" value="ARM repeat"/>
    <property type="match status" value="1"/>
</dbReference>
<dbReference type="InterPro" id="IPR012171">
    <property type="entry name" value="Fatty_acid_desaturase"/>
</dbReference>
<evidence type="ECO:0000256" key="18">
    <source>
        <dbReference type="SAM" id="Phobius"/>
    </source>
</evidence>
<evidence type="ECO:0000256" key="12">
    <source>
        <dbReference type="ARBA" id="ARBA00022989"/>
    </source>
</evidence>
<dbReference type="PANTHER" id="PTHR19353:SF30">
    <property type="entry name" value="DELTA 8-(E)-SPHINGOLIPID DESATURASE"/>
    <property type="match status" value="1"/>
</dbReference>
<dbReference type="SMART" id="SM01117">
    <property type="entry name" value="Cyt-b5"/>
    <property type="match status" value="1"/>
</dbReference>
<dbReference type="EC" id="1.14.19.18" evidence="6"/>
<evidence type="ECO:0000256" key="9">
    <source>
        <dbReference type="ARBA" id="ARBA00022692"/>
    </source>
</evidence>
<dbReference type="SMART" id="SM00220">
    <property type="entry name" value="S_TKc"/>
    <property type="match status" value="1"/>
</dbReference>
<gene>
    <name evidence="21" type="ORF">BOH78_0591</name>
</gene>
<evidence type="ECO:0000256" key="4">
    <source>
        <dbReference type="ARBA" id="ARBA00004991"/>
    </source>
</evidence>
<dbReference type="Proteomes" id="UP000189274">
    <property type="component" value="Unassembled WGS sequence"/>
</dbReference>
<feature type="transmembrane region" description="Helical" evidence="18">
    <location>
        <begin position="211"/>
        <end position="235"/>
    </location>
</feature>
<evidence type="ECO:0000256" key="10">
    <source>
        <dbReference type="ARBA" id="ARBA00022723"/>
    </source>
</evidence>
<dbReference type="VEuPathDB" id="FungiDB:C5L36_0B10940"/>
<evidence type="ECO:0000256" key="2">
    <source>
        <dbReference type="ARBA" id="ARBA00004141"/>
    </source>
</evidence>
<dbReference type="GO" id="GO:0016020">
    <property type="term" value="C:membrane"/>
    <property type="evidence" value="ECO:0007669"/>
    <property type="project" value="UniProtKB-SubCell"/>
</dbReference>
<keyword evidence="10" id="KW-0479">Metal-binding</keyword>
<keyword evidence="11" id="KW-0746">Sphingolipid metabolism</keyword>
<comment type="subcellular location">
    <subcellularLocation>
        <location evidence="2">Membrane</location>
        <topology evidence="2">Multi-pass membrane protein</topology>
    </subcellularLocation>
</comment>
<comment type="pathway">
    <text evidence="3">Lipid metabolism; sphingolipid metabolism.</text>
</comment>
<comment type="similarity">
    <text evidence="5">Belongs to the fatty acid desaturase type 1 family.</text>
</comment>
<dbReference type="Gene3D" id="1.10.510.10">
    <property type="entry name" value="Transferase(Phosphotransferase) domain 1"/>
    <property type="match status" value="1"/>
</dbReference>
<dbReference type="GO" id="GO:0004672">
    <property type="term" value="F:protein kinase activity"/>
    <property type="evidence" value="ECO:0007669"/>
    <property type="project" value="InterPro"/>
</dbReference>
<keyword evidence="12 18" id="KW-1133">Transmembrane helix</keyword>
<dbReference type="InterPro" id="IPR001199">
    <property type="entry name" value="Cyt_B5-like_heme/steroid-bd"/>
</dbReference>
<evidence type="ECO:0000256" key="14">
    <source>
        <dbReference type="ARBA" id="ARBA00023004"/>
    </source>
</evidence>
<evidence type="ECO:0000313" key="22">
    <source>
        <dbReference type="Proteomes" id="UP000189274"/>
    </source>
</evidence>
<dbReference type="Pfam" id="PF00487">
    <property type="entry name" value="FA_desaturase"/>
    <property type="match status" value="1"/>
</dbReference>
<dbReference type="InterPro" id="IPR011009">
    <property type="entry name" value="Kinase-like_dom_sf"/>
</dbReference>
<feature type="domain" description="Protein kinase" evidence="19">
    <location>
        <begin position="493"/>
        <end position="785"/>
    </location>
</feature>
<dbReference type="InterPro" id="IPR011989">
    <property type="entry name" value="ARM-like"/>
</dbReference>
<evidence type="ECO:0000256" key="11">
    <source>
        <dbReference type="ARBA" id="ARBA00022919"/>
    </source>
</evidence>
<reference evidence="22" key="1">
    <citation type="journal article" date="2017" name="Genome Announc.">
        <title>Genome sequences of Cyberlindnera fabianii 65, Pichia kudriavzevii 129, and Saccharomyces cerevisiae 131 isolated from fermented masau fruits in Zimbabwe.</title>
        <authorList>
            <person name="van Rijswijck I.M.H."/>
            <person name="Derks M.F.L."/>
            <person name="Abee T."/>
            <person name="de Ridder D."/>
            <person name="Smid E.J."/>
        </authorList>
    </citation>
    <scope>NUCLEOTIDE SEQUENCE [LARGE SCALE GENOMIC DNA]</scope>
    <source>
        <strain evidence="22">129</strain>
    </source>
</reference>
<dbReference type="GO" id="GO:0006665">
    <property type="term" value="P:sphingolipid metabolic process"/>
    <property type="evidence" value="ECO:0007669"/>
    <property type="project" value="UniProtKB-UniPathway"/>
</dbReference>
<evidence type="ECO:0000256" key="6">
    <source>
        <dbReference type="ARBA" id="ARBA00012019"/>
    </source>
</evidence>
<evidence type="ECO:0000256" key="8">
    <source>
        <dbReference type="ARBA" id="ARBA00022617"/>
    </source>
</evidence>
<keyword evidence="13" id="KW-0560">Oxidoreductase</keyword>
<dbReference type="EMBL" id="MQVM01000002">
    <property type="protein sequence ID" value="ONH77228.1"/>
    <property type="molecule type" value="Genomic_DNA"/>
</dbReference>
<evidence type="ECO:0000256" key="1">
    <source>
        <dbReference type="ARBA" id="ARBA00002593"/>
    </source>
</evidence>
<keyword evidence="15" id="KW-0443">Lipid metabolism</keyword>
<feature type="transmembrane region" description="Helical" evidence="18">
    <location>
        <begin position="370"/>
        <end position="391"/>
    </location>
</feature>
<dbReference type="InterPro" id="IPR005804">
    <property type="entry name" value="FA_desaturase_dom"/>
</dbReference>
<evidence type="ECO:0000259" key="19">
    <source>
        <dbReference type="PROSITE" id="PS50011"/>
    </source>
</evidence>
<accession>A0A1V2LTB0</accession>
<dbReference type="Gene3D" id="1.25.10.10">
    <property type="entry name" value="Leucine-rich Repeat Variant"/>
    <property type="match status" value="1"/>
</dbReference>
<proteinExistence type="inferred from homology"/>
<evidence type="ECO:0000256" key="3">
    <source>
        <dbReference type="ARBA" id="ARBA00004760"/>
    </source>
</evidence>
<comment type="pathway">
    <text evidence="4">Sphingolipid metabolism.</text>
</comment>
<evidence type="ECO:0000256" key="16">
    <source>
        <dbReference type="ARBA" id="ARBA00023136"/>
    </source>
</evidence>
<dbReference type="PROSITE" id="PS50255">
    <property type="entry name" value="CYTOCHROME_B5_2"/>
    <property type="match status" value="1"/>
</dbReference>
<keyword evidence="14" id="KW-0408">Iron</keyword>
<dbReference type="PROSITE" id="PS50011">
    <property type="entry name" value="PROTEIN_KINASE_DOM"/>
    <property type="match status" value="1"/>
</dbReference>
<feature type="transmembrane region" description="Helical" evidence="18">
    <location>
        <begin position="256"/>
        <end position="276"/>
    </location>
</feature>
<dbReference type="SUPFAM" id="SSF55856">
    <property type="entry name" value="Cytochrome b5-like heme/steroid binding domain"/>
    <property type="match status" value="1"/>
</dbReference>
<dbReference type="InterPro" id="IPR036400">
    <property type="entry name" value="Cyt_B5-like_heme/steroid_sf"/>
</dbReference>
<dbReference type="Pfam" id="PF00173">
    <property type="entry name" value="Cyt-b5"/>
    <property type="match status" value="1"/>
</dbReference>
<comment type="caution">
    <text evidence="21">The sequence shown here is derived from an EMBL/GenBank/DDBJ whole genome shotgun (WGS) entry which is preliminary data.</text>
</comment>
<evidence type="ECO:0000256" key="5">
    <source>
        <dbReference type="ARBA" id="ARBA00009295"/>
    </source>
</evidence>
<dbReference type="UniPathway" id="UPA00222"/>
<evidence type="ECO:0000313" key="21">
    <source>
        <dbReference type="EMBL" id="ONH77228.1"/>
    </source>
</evidence>
<keyword evidence="9 18" id="KW-0812">Transmembrane</keyword>
<keyword evidence="8" id="KW-0349">Heme</keyword>
<evidence type="ECO:0000256" key="17">
    <source>
        <dbReference type="ARBA" id="ARBA00047420"/>
    </source>
</evidence>
<feature type="domain" description="Cytochrome b5 heme-binding" evidence="20">
    <location>
        <begin position="6"/>
        <end position="81"/>
    </location>
</feature>
<evidence type="ECO:0000256" key="7">
    <source>
        <dbReference type="ARBA" id="ARBA00016939"/>
    </source>
</evidence>
<dbReference type="InterPro" id="IPR016024">
    <property type="entry name" value="ARM-type_fold"/>
</dbReference>
<dbReference type="GO" id="GO:0046872">
    <property type="term" value="F:metal ion binding"/>
    <property type="evidence" value="ECO:0007669"/>
    <property type="project" value="UniProtKB-KW"/>
</dbReference>
<dbReference type="InterPro" id="IPR000719">
    <property type="entry name" value="Prot_kinase_dom"/>
</dbReference>
<protein>
    <recommendedName>
        <fullName evidence="7">Delta 8-(E)-sphingolipid desaturase</fullName>
        <ecNumber evidence="6">1.14.19.18</ecNumber>
    </recommendedName>
</protein>
<dbReference type="Gene3D" id="3.10.120.10">
    <property type="entry name" value="Cytochrome b5-like heme/steroid binding domain"/>
    <property type="match status" value="1"/>
</dbReference>
<evidence type="ECO:0000256" key="15">
    <source>
        <dbReference type="ARBA" id="ARBA00023098"/>
    </source>
</evidence>
<dbReference type="GO" id="GO:0005524">
    <property type="term" value="F:ATP binding"/>
    <property type="evidence" value="ECO:0007669"/>
    <property type="project" value="InterPro"/>
</dbReference>
<organism evidence="21 22">
    <name type="scientific">Pichia kudriavzevii</name>
    <name type="common">Yeast</name>
    <name type="synonym">Issatchenkia orientalis</name>
    <dbReference type="NCBI Taxonomy" id="4909"/>
    <lineage>
        <taxon>Eukaryota</taxon>
        <taxon>Fungi</taxon>
        <taxon>Dikarya</taxon>
        <taxon>Ascomycota</taxon>
        <taxon>Saccharomycotina</taxon>
        <taxon>Pichiomycetes</taxon>
        <taxon>Pichiales</taxon>
        <taxon>Pichiaceae</taxon>
        <taxon>Pichia</taxon>
    </lineage>
</organism>
<evidence type="ECO:0000256" key="13">
    <source>
        <dbReference type="ARBA" id="ARBA00023002"/>
    </source>
</evidence>
<keyword evidence="16 18" id="KW-0472">Membrane</keyword>
<dbReference type="Pfam" id="PF00069">
    <property type="entry name" value="Pkinase"/>
    <property type="match status" value="1"/>
</dbReference>
<dbReference type="PANTHER" id="PTHR19353">
    <property type="entry name" value="FATTY ACID DESATURASE 2"/>
    <property type="match status" value="1"/>
</dbReference>
<name>A0A1V2LTB0_PICKU</name>
<comment type="function">
    <text evidence="1">Delta(8)-fatty-acid desaturase which introduces a double bond at the 8-position in the long-chain base (LCB) of ceramides. Required for the formation of the di-unsaturated sphingoid base (E,E)-sphinga-4,8-dienine during glucosylceramide (GluCer) biosynthesis.</text>
</comment>
<evidence type="ECO:0000259" key="20">
    <source>
        <dbReference type="PROSITE" id="PS50255"/>
    </source>
</evidence>